<dbReference type="InterPro" id="IPR042112">
    <property type="entry name" value="P_AcTrfase_dom2"/>
</dbReference>
<keyword evidence="10 14" id="KW-0012">Acyltransferase</keyword>
<dbReference type="SUPFAM" id="SSF75138">
    <property type="entry name" value="HprK N-terminal domain-like"/>
    <property type="match status" value="1"/>
</dbReference>
<evidence type="ECO:0000256" key="10">
    <source>
        <dbReference type="ARBA" id="ARBA00023315"/>
    </source>
</evidence>
<keyword evidence="15" id="KW-1185">Reference proteome</keyword>
<evidence type="ECO:0000256" key="4">
    <source>
        <dbReference type="ARBA" id="ARBA00009786"/>
    </source>
</evidence>
<dbReference type="Gene3D" id="3.40.50.10750">
    <property type="entry name" value="Isocitrate/Isopropylmalate dehydrogenase-like"/>
    <property type="match status" value="1"/>
</dbReference>
<dbReference type="Proteomes" id="UP000656319">
    <property type="component" value="Unassembled WGS sequence"/>
</dbReference>
<comment type="pathway">
    <text evidence="2">Metabolic intermediate biosynthesis; acetyl-CoA biosynthesis; acetyl-CoA from acetate: step 2/2.</text>
</comment>
<dbReference type="Pfam" id="PF13500">
    <property type="entry name" value="AAA_26"/>
    <property type="match status" value="1"/>
</dbReference>
<evidence type="ECO:0000256" key="7">
    <source>
        <dbReference type="ARBA" id="ARBA00021528"/>
    </source>
</evidence>
<dbReference type="PANTHER" id="PTHR43356">
    <property type="entry name" value="PHOSPHATE ACETYLTRANSFERASE"/>
    <property type="match status" value="1"/>
</dbReference>
<evidence type="ECO:0000256" key="3">
    <source>
        <dbReference type="ARBA" id="ARBA00008756"/>
    </source>
</evidence>
<evidence type="ECO:0000256" key="6">
    <source>
        <dbReference type="ARBA" id="ARBA00012707"/>
    </source>
</evidence>
<dbReference type="EC" id="2.3.1.8" evidence="6"/>
<dbReference type="InterPro" id="IPR050500">
    <property type="entry name" value="Phos_Acetyltrans/Butyryltrans"/>
</dbReference>
<dbReference type="RefSeq" id="WP_201694630.1">
    <property type="nucleotide sequence ID" value="NZ_CAJHCQ010000002.1"/>
</dbReference>
<organism evidence="14 15">
    <name type="scientific">Paraburkholderia hiiakae</name>
    <dbReference type="NCBI Taxonomy" id="1081782"/>
    <lineage>
        <taxon>Bacteria</taxon>
        <taxon>Pseudomonadati</taxon>
        <taxon>Pseudomonadota</taxon>
        <taxon>Betaproteobacteria</taxon>
        <taxon>Burkholderiales</taxon>
        <taxon>Burkholderiaceae</taxon>
        <taxon>Paraburkholderia</taxon>
    </lineage>
</organism>
<evidence type="ECO:0000256" key="5">
    <source>
        <dbReference type="ARBA" id="ARBA00011643"/>
    </source>
</evidence>
<evidence type="ECO:0000256" key="11">
    <source>
        <dbReference type="ARBA" id="ARBA00031108"/>
    </source>
</evidence>
<dbReference type="NCBIfam" id="NF004167">
    <property type="entry name" value="PRK05632.1"/>
    <property type="match status" value="1"/>
</dbReference>
<dbReference type="InterPro" id="IPR027417">
    <property type="entry name" value="P-loop_NTPase"/>
</dbReference>
<dbReference type="InterPro" id="IPR042113">
    <property type="entry name" value="P_AcTrfase_dom1"/>
</dbReference>
<dbReference type="PIRSF" id="PIRSF006107">
    <property type="entry name" value="PhpActrans_proteobac"/>
    <property type="match status" value="1"/>
</dbReference>
<comment type="subcellular location">
    <subcellularLocation>
        <location evidence="1">Cytoplasm</location>
    </subcellularLocation>
</comment>
<dbReference type="NCBIfam" id="NF007233">
    <property type="entry name" value="PRK09653.1"/>
    <property type="match status" value="1"/>
</dbReference>
<dbReference type="InterPro" id="IPR016475">
    <property type="entry name" value="P-Actrans_bac"/>
</dbReference>
<dbReference type="CDD" id="cd03109">
    <property type="entry name" value="DTBS"/>
    <property type="match status" value="1"/>
</dbReference>
<sequence>MSHSPRIFYLVPVSRDAGLTSMALGLVRALQLGGVRAGFVKPVAQPESIPGEHDLSAHFARTLCGTRTPEPLDYTGAIERVRAGELAGLMEDVVSIVDTASEGNQVLVVEGLIPDVDFQIATRLNIEIVRTLSAELIPVFSARARDIADLGAVASGAAEQYGDGGRRPLAGVLVNHAAEQPDMKARALDVLGDGTPVLASVPTAQRLLSPRVIDVACGLNLRVVRAGAAATVRVDNVLVAASSPEHLLPRLRPGTLVVAPVDRTDAIIAVALAAHRGMPLAGLLLTGGGALSADMAALFKGRPLDRLAVLAADDDMFSIAARLANLSSHVNRGDAERMEQVVDYIAGRIVAEPLVARLDVPGMPLMPPPVFRTRLVQSARAVRRRIVLPEGEEPRTIQAAAQCVARGIAQCVLLGAPEAIRAVAAGHGIELPAGVQIIDPEDVRERYIAPMVGLRRAKGLTEHKARLELEDNVVLGTMMLAEGDVDGLVSGAVHTTANTVRPALQLIRTVPDSRLVSSVFFMLMPDQVLVYGDCAINPDPNAEELAEIAIQSAESARAFGIDPRVAMISYSTGTSGSGVDVDKVKAATEIVRRLRPDLVVDGPIQYDAASVESVARQKAPHSPLAGRANVFVFPDLNTGNTTYKAVQRSANVISIGPMLQGLRKPVNDLSRGALVDDIVYTIAITAVQAGSATAAERRREAAQCLTDEFGVGGEPPALLSPRVPASRAASGESGCLQSAVV</sequence>
<accession>A0ABM8NCC9</accession>
<evidence type="ECO:0000256" key="8">
    <source>
        <dbReference type="ARBA" id="ARBA00022490"/>
    </source>
</evidence>
<keyword evidence="8" id="KW-0963">Cytoplasm</keyword>
<keyword evidence="9 14" id="KW-0808">Transferase</keyword>
<evidence type="ECO:0000259" key="13">
    <source>
        <dbReference type="Pfam" id="PF07085"/>
    </source>
</evidence>
<reference evidence="14 15" key="1">
    <citation type="submission" date="2020-10" db="EMBL/GenBank/DDBJ databases">
        <authorList>
            <person name="Peeters C."/>
        </authorList>
    </citation>
    <scope>NUCLEOTIDE SEQUENCE [LARGE SCALE GENOMIC DNA]</scope>
    <source>
        <strain evidence="14 15">LMG 27952</strain>
    </source>
</reference>
<dbReference type="SUPFAM" id="SSF53659">
    <property type="entry name" value="Isocitrate/Isopropylmalate dehydrogenase-like"/>
    <property type="match status" value="1"/>
</dbReference>
<evidence type="ECO:0000256" key="1">
    <source>
        <dbReference type="ARBA" id="ARBA00004496"/>
    </source>
</evidence>
<dbReference type="EMBL" id="CAJHCQ010000002">
    <property type="protein sequence ID" value="CAD6517213.1"/>
    <property type="molecule type" value="Genomic_DNA"/>
</dbReference>
<dbReference type="InterPro" id="IPR010766">
    <property type="entry name" value="DRTGG"/>
</dbReference>
<dbReference type="SUPFAM" id="SSF52540">
    <property type="entry name" value="P-loop containing nucleoside triphosphate hydrolases"/>
    <property type="match status" value="1"/>
</dbReference>
<feature type="domain" description="DRTGG" evidence="13">
    <location>
        <begin position="216"/>
        <end position="324"/>
    </location>
</feature>
<dbReference type="Pfam" id="PF07085">
    <property type="entry name" value="DRTGG"/>
    <property type="match status" value="1"/>
</dbReference>
<dbReference type="InterPro" id="IPR002505">
    <property type="entry name" value="PTA_PTB"/>
</dbReference>
<gene>
    <name evidence="14" type="primary">pta_2</name>
    <name evidence="14" type="ORF">LMG27952_00816</name>
</gene>
<protein>
    <recommendedName>
        <fullName evidence="7">Phosphate acetyltransferase</fullName>
        <ecNumber evidence="6">2.3.1.8</ecNumber>
    </recommendedName>
    <alternativeName>
        <fullName evidence="11">Phosphotransacetylase</fullName>
    </alternativeName>
</protein>
<comment type="similarity">
    <text evidence="3">In the C-terminal section; belongs to the phosphate acetyltransferase and butyryltransferase family.</text>
</comment>
<dbReference type="InterPro" id="IPR004614">
    <property type="entry name" value="P_AcTrfase"/>
</dbReference>
<evidence type="ECO:0000313" key="15">
    <source>
        <dbReference type="Proteomes" id="UP000656319"/>
    </source>
</evidence>
<dbReference type="GO" id="GO:0008959">
    <property type="term" value="F:phosphate acetyltransferase activity"/>
    <property type="evidence" value="ECO:0007669"/>
    <property type="project" value="UniProtKB-EC"/>
</dbReference>
<dbReference type="Gene3D" id="3.40.50.300">
    <property type="entry name" value="P-loop containing nucleotide triphosphate hydrolases"/>
    <property type="match status" value="1"/>
</dbReference>
<comment type="subunit">
    <text evidence="5">Homohexamer.</text>
</comment>
<evidence type="ECO:0000256" key="2">
    <source>
        <dbReference type="ARBA" id="ARBA00004989"/>
    </source>
</evidence>
<name>A0ABM8NCC9_9BURK</name>
<evidence type="ECO:0000259" key="12">
    <source>
        <dbReference type="Pfam" id="PF01515"/>
    </source>
</evidence>
<comment type="similarity">
    <text evidence="4">In the N-terminal section; belongs to the CobB/CobQ family.</text>
</comment>
<dbReference type="Gene3D" id="3.40.50.10950">
    <property type="match status" value="1"/>
</dbReference>
<dbReference type="NCBIfam" id="TIGR00651">
    <property type="entry name" value="pta"/>
    <property type="match status" value="1"/>
</dbReference>
<dbReference type="InterPro" id="IPR028979">
    <property type="entry name" value="Ser_kin/Pase_Hpr-like_N_sf"/>
</dbReference>
<evidence type="ECO:0000256" key="9">
    <source>
        <dbReference type="ARBA" id="ARBA00022679"/>
    </source>
</evidence>
<dbReference type="PANTHER" id="PTHR43356:SF3">
    <property type="entry name" value="PHOSPHATE ACETYLTRANSFERASE"/>
    <property type="match status" value="1"/>
</dbReference>
<dbReference type="Pfam" id="PF01515">
    <property type="entry name" value="PTA_PTB"/>
    <property type="match status" value="1"/>
</dbReference>
<comment type="caution">
    <text evidence="14">The sequence shown here is derived from an EMBL/GenBank/DDBJ whole genome shotgun (WGS) entry which is preliminary data.</text>
</comment>
<dbReference type="Gene3D" id="3.40.1390.20">
    <property type="entry name" value="HprK N-terminal domain-like"/>
    <property type="match status" value="1"/>
</dbReference>
<proteinExistence type="inferred from homology"/>
<feature type="domain" description="Phosphate acetyl/butaryl transferase" evidence="12">
    <location>
        <begin position="371"/>
        <end position="686"/>
    </location>
</feature>
<evidence type="ECO:0000313" key="14">
    <source>
        <dbReference type="EMBL" id="CAD6517213.1"/>
    </source>
</evidence>